<reference evidence="9" key="1">
    <citation type="submission" date="2023-02" db="EMBL/GenBank/DDBJ databases">
        <title>Genome of toxic invasive species Heracleum sosnowskyi carries increased number of genes despite the absence of recent whole-genome duplications.</title>
        <authorList>
            <person name="Schelkunov M."/>
            <person name="Shtratnikova V."/>
            <person name="Makarenko M."/>
            <person name="Klepikova A."/>
            <person name="Omelchenko D."/>
            <person name="Novikova G."/>
            <person name="Obukhova E."/>
            <person name="Bogdanov V."/>
            <person name="Penin A."/>
            <person name="Logacheva M."/>
        </authorList>
    </citation>
    <scope>NUCLEOTIDE SEQUENCE</scope>
    <source>
        <strain evidence="9">Hsosn_3</strain>
        <tissue evidence="9">Leaf</tissue>
    </source>
</reference>
<dbReference type="Pfam" id="PF06978">
    <property type="entry name" value="POP1_N"/>
    <property type="match status" value="1"/>
</dbReference>
<keyword evidence="10" id="KW-1185">Reference proteome</keyword>
<evidence type="ECO:0000256" key="1">
    <source>
        <dbReference type="ARBA" id="ARBA00004123"/>
    </source>
</evidence>
<accession>A0AAD8JA97</accession>
<evidence type="ECO:0000259" key="6">
    <source>
        <dbReference type="Pfam" id="PF06978"/>
    </source>
</evidence>
<dbReference type="GO" id="GO:0001682">
    <property type="term" value="P:tRNA 5'-leader removal"/>
    <property type="evidence" value="ECO:0007669"/>
    <property type="project" value="InterPro"/>
</dbReference>
<dbReference type="InterPro" id="IPR039182">
    <property type="entry name" value="Pop1"/>
</dbReference>
<dbReference type="PANTHER" id="PTHR22731:SF3">
    <property type="entry name" value="RIBONUCLEASES P_MRP PROTEIN SUBUNIT POP1"/>
    <property type="match status" value="1"/>
</dbReference>
<comment type="subcellular location">
    <subcellularLocation>
        <location evidence="2">Membrane</location>
    </subcellularLocation>
    <subcellularLocation>
        <location evidence="1">Nucleus</location>
    </subcellularLocation>
</comment>
<evidence type="ECO:0000256" key="3">
    <source>
        <dbReference type="ARBA" id="ARBA00022694"/>
    </source>
</evidence>
<name>A0AAD8JA97_9APIA</name>
<dbReference type="PROSITE" id="PS00236">
    <property type="entry name" value="NEUROTR_ION_CHANNEL"/>
    <property type="match status" value="1"/>
</dbReference>
<dbReference type="AlphaFoldDB" id="A0AAD8JA97"/>
<comment type="caution">
    <text evidence="9">The sequence shown here is derived from an EMBL/GenBank/DDBJ whole genome shotgun (WGS) entry which is preliminary data.</text>
</comment>
<dbReference type="EMBL" id="JAUIZM010000002">
    <property type="protein sequence ID" value="KAK1398757.1"/>
    <property type="molecule type" value="Genomic_DNA"/>
</dbReference>
<feature type="domain" description="POP1 C-terminal" evidence="8">
    <location>
        <begin position="607"/>
        <end position="703"/>
    </location>
</feature>
<sequence length="714" mass="80485">MATKHPQTPSTPLPRAINVTRFAESRGPELEALHSIVSERLNGDFRSNRNKRRRTTGYDNRVGKKRFRKRDKNEVVDLKKKLPRRIRRKNELRKNEEVGFGVSGDGTKRLRTHVWHAKRFRMSKIWGFYLPIGLHGSGRGSRSIMKSVRDGVVVHDSSYCAAVQLEGPEENLLSILSTVLVPSEADSEILSRKVISGVAYGSAMLHHGGTTCSHTIAPVTYMWRPHERSEINDLDKGDGLHNTETIDNSSALRLVWIWIHAAAFKEGFDAVDCASRRENEKVGTHVNCISLEGQLGKVEVMGSKASQLLQKILHPVKSFLQNNMDMKECSVDETQDEAQLNIFNSENEDCTSSSVISLVINDPRISIGKAEDQTSAGNQDSTLGPVSSPCSRNGENMNLWHAANGIYPPVEESVLCAEKHHQRMAFYFLNDQSRNMLNEPSKEQCSRVCPVLLLKNNHPKNSIVRWSIILPISWVKTFWIPLVSLGGRAIGLREKHWIACEVGLPYFPSDFPGCNAYSCFMENEAADSVRSAELRPPSVRPLCVPTSPPWDVVYYTFNKKKIVRILLHAYKDGVFEDGAVVCAPHLSDLAFMTSRSDNKFELQISDTLLRSYFVQPSGKWDLQEPSDPVGTESHRWPIGFVTTGFVHGSKKPVAGALCEAVLLARLREEQWNAVPSKRRKKEIYVLVRNLRSMAYRLARAEIVLEQQEQDVEYM</sequence>
<dbReference type="InterPro" id="IPR012590">
    <property type="entry name" value="POPLD_dom"/>
</dbReference>
<keyword evidence="5" id="KW-0539">Nucleus</keyword>
<evidence type="ECO:0000256" key="5">
    <source>
        <dbReference type="ARBA" id="ARBA00023242"/>
    </source>
</evidence>
<dbReference type="InterPro" id="IPR055079">
    <property type="entry name" value="POP1_C"/>
</dbReference>
<evidence type="ECO:0000256" key="2">
    <source>
        <dbReference type="ARBA" id="ARBA00004370"/>
    </source>
</evidence>
<dbReference type="GO" id="GO:0000172">
    <property type="term" value="C:ribonuclease MRP complex"/>
    <property type="evidence" value="ECO:0007669"/>
    <property type="project" value="InterPro"/>
</dbReference>
<dbReference type="InterPro" id="IPR009723">
    <property type="entry name" value="Pop1_N"/>
</dbReference>
<evidence type="ECO:0000259" key="8">
    <source>
        <dbReference type="Pfam" id="PF22770"/>
    </source>
</evidence>
<dbReference type="PANTHER" id="PTHR22731">
    <property type="entry name" value="RIBONUCLEASES P/MRP PROTEIN SUBUNIT POP1"/>
    <property type="match status" value="1"/>
</dbReference>
<dbReference type="GO" id="GO:0005655">
    <property type="term" value="C:nucleolar ribonuclease P complex"/>
    <property type="evidence" value="ECO:0007669"/>
    <property type="project" value="InterPro"/>
</dbReference>
<feature type="domain" description="Pop1 N-terminal" evidence="6">
    <location>
        <begin position="110"/>
        <end position="167"/>
    </location>
</feature>
<dbReference type="GO" id="GO:0016020">
    <property type="term" value="C:membrane"/>
    <property type="evidence" value="ECO:0007669"/>
    <property type="project" value="UniProtKB-SubCell"/>
</dbReference>
<evidence type="ECO:0000256" key="4">
    <source>
        <dbReference type="ARBA" id="ARBA00023136"/>
    </source>
</evidence>
<keyword evidence="3" id="KW-0819">tRNA processing</keyword>
<gene>
    <name evidence="9" type="ORF">POM88_008620</name>
</gene>
<evidence type="ECO:0000313" key="10">
    <source>
        <dbReference type="Proteomes" id="UP001237642"/>
    </source>
</evidence>
<reference evidence="9" key="2">
    <citation type="submission" date="2023-05" db="EMBL/GenBank/DDBJ databases">
        <authorList>
            <person name="Schelkunov M.I."/>
        </authorList>
    </citation>
    <scope>NUCLEOTIDE SEQUENCE</scope>
    <source>
        <strain evidence="9">Hsosn_3</strain>
        <tissue evidence="9">Leaf</tissue>
    </source>
</reference>
<dbReference type="Pfam" id="PF22770">
    <property type="entry name" value="POP1_C"/>
    <property type="match status" value="1"/>
</dbReference>
<feature type="domain" description="POPLD" evidence="7">
    <location>
        <begin position="465"/>
        <end position="541"/>
    </location>
</feature>
<evidence type="ECO:0000259" key="7">
    <source>
        <dbReference type="Pfam" id="PF08170"/>
    </source>
</evidence>
<proteinExistence type="predicted"/>
<organism evidence="9 10">
    <name type="scientific">Heracleum sosnowskyi</name>
    <dbReference type="NCBI Taxonomy" id="360622"/>
    <lineage>
        <taxon>Eukaryota</taxon>
        <taxon>Viridiplantae</taxon>
        <taxon>Streptophyta</taxon>
        <taxon>Embryophyta</taxon>
        <taxon>Tracheophyta</taxon>
        <taxon>Spermatophyta</taxon>
        <taxon>Magnoliopsida</taxon>
        <taxon>eudicotyledons</taxon>
        <taxon>Gunneridae</taxon>
        <taxon>Pentapetalae</taxon>
        <taxon>asterids</taxon>
        <taxon>campanulids</taxon>
        <taxon>Apiales</taxon>
        <taxon>Apiaceae</taxon>
        <taxon>Apioideae</taxon>
        <taxon>apioid superclade</taxon>
        <taxon>Tordylieae</taxon>
        <taxon>Tordyliinae</taxon>
        <taxon>Heracleum</taxon>
    </lineage>
</organism>
<protein>
    <submittedName>
        <fullName evidence="9">Ribonucleases P/MRP protein subunit POP1</fullName>
    </submittedName>
</protein>
<dbReference type="InterPro" id="IPR018000">
    <property type="entry name" value="Neurotransmitter_ion_chnl_CS"/>
</dbReference>
<dbReference type="Proteomes" id="UP001237642">
    <property type="component" value="Unassembled WGS sequence"/>
</dbReference>
<dbReference type="Pfam" id="PF08170">
    <property type="entry name" value="POPLD"/>
    <property type="match status" value="1"/>
</dbReference>
<evidence type="ECO:0000313" key="9">
    <source>
        <dbReference type="EMBL" id="KAK1398757.1"/>
    </source>
</evidence>
<keyword evidence="4" id="KW-0472">Membrane</keyword>